<evidence type="ECO:0000256" key="1">
    <source>
        <dbReference type="SAM" id="MobiDB-lite"/>
    </source>
</evidence>
<dbReference type="GO" id="GO:0004523">
    <property type="term" value="F:RNA-DNA hybrid ribonuclease activity"/>
    <property type="evidence" value="ECO:0007669"/>
    <property type="project" value="InterPro"/>
</dbReference>
<dbReference type="InterPro" id="IPR002156">
    <property type="entry name" value="RNaseH_domain"/>
</dbReference>
<dbReference type="InterPro" id="IPR041577">
    <property type="entry name" value="RT_RNaseH_2"/>
</dbReference>
<dbReference type="InterPro" id="IPR043128">
    <property type="entry name" value="Rev_trsase/Diguanyl_cyclase"/>
</dbReference>
<dbReference type="PANTHER" id="PTHR48475:SF2">
    <property type="entry name" value="RIBONUCLEASE H"/>
    <property type="match status" value="1"/>
</dbReference>
<dbReference type="PANTHER" id="PTHR48475">
    <property type="entry name" value="RIBONUCLEASE H"/>
    <property type="match status" value="1"/>
</dbReference>
<dbReference type="OrthoDB" id="1938451at2759"/>
<dbReference type="Proteomes" id="UP001652660">
    <property type="component" value="Chromosome 9e"/>
</dbReference>
<accession>A0A6P6UCR6</accession>
<dbReference type="SUPFAM" id="SSF56672">
    <property type="entry name" value="DNA/RNA polymerases"/>
    <property type="match status" value="1"/>
</dbReference>
<evidence type="ECO:0008006" key="6">
    <source>
        <dbReference type="Google" id="ProtNLM"/>
    </source>
</evidence>
<dbReference type="InterPro" id="IPR043502">
    <property type="entry name" value="DNA/RNA_pol_sf"/>
</dbReference>
<dbReference type="GO" id="GO:0003676">
    <property type="term" value="F:nucleic acid binding"/>
    <property type="evidence" value="ECO:0007669"/>
    <property type="project" value="InterPro"/>
</dbReference>
<protein>
    <recommendedName>
        <fullName evidence="6">RNase H type-1 domain-containing protein</fullName>
    </recommendedName>
</protein>
<dbReference type="Gene3D" id="3.30.420.10">
    <property type="entry name" value="Ribonuclease H-like superfamily/Ribonuclease H"/>
    <property type="match status" value="1"/>
</dbReference>
<feature type="domain" description="Reverse transcriptase/retrotransposon-derived protein RNase H-like" evidence="3">
    <location>
        <begin position="65"/>
        <end position="163"/>
    </location>
</feature>
<sequence>MISQNGVRANPDKVKAIMDMAPPRNIKEVQRLAGRIAALNKFLSKSAVRGSPFFKTLRRGPQFEWTSECQKAFDDLKVHIAQLQALSSPEPGQTLFIYLSVGEEAISTVLVREDSKVQKPVYYVSRALQGANVKYTIVERYVLMLVHVARKLRSYFQTHPIVVVTDQLLKQILSKPDASGRMVKWVVELSKYDLGYQPWTAIKAQRIAEVTHVKEVVEAEQTREAVKAGQAGEAAKVGQAEEAAEADQARESAEVTHARRAAKTKQAKDAAARRTDSTWTLYVDGVSSKEGCGVRLFLISPTGEELAYALRFDFRASNNEYEYEALIAGMEMTRKLEAESIKVYSDSQLIVNQVLRNYEIKEEPLKKYAAKAHELRSQFKQFTLEQVSRNRNKRPNILSKLASTSFCTLNKEILVEVVKGRAYEQLDMAVIQVMSLWMDPIVQYLANGELPSNKIEARKVLFKSQRYLRESRGLEGLGQEGDAVQVLLAHHLQRFGLTGGKVQVMSAARASSSCPDSGDGPSSEPTAILSMGN</sequence>
<dbReference type="SUPFAM" id="SSF53098">
    <property type="entry name" value="Ribonuclease H-like"/>
    <property type="match status" value="1"/>
</dbReference>
<dbReference type="Gene3D" id="3.30.70.270">
    <property type="match status" value="1"/>
</dbReference>
<dbReference type="AlphaFoldDB" id="A0A6P6UCR6"/>
<feature type="region of interest" description="Disordered" evidence="1">
    <location>
        <begin position="510"/>
        <end position="533"/>
    </location>
</feature>
<dbReference type="RefSeq" id="XP_027088595.2">
    <property type="nucleotide sequence ID" value="XM_027232794.2"/>
</dbReference>
<evidence type="ECO:0000313" key="4">
    <source>
        <dbReference type="Proteomes" id="UP001652660"/>
    </source>
</evidence>
<dbReference type="Pfam" id="PF17919">
    <property type="entry name" value="RT_RNaseH_2"/>
    <property type="match status" value="1"/>
</dbReference>
<dbReference type="GeneID" id="113709951"/>
<dbReference type="CDD" id="cd09279">
    <property type="entry name" value="RNase_HI_like"/>
    <property type="match status" value="1"/>
</dbReference>
<evidence type="ECO:0000259" key="2">
    <source>
        <dbReference type="Pfam" id="PF13456"/>
    </source>
</evidence>
<evidence type="ECO:0000259" key="3">
    <source>
        <dbReference type="Pfam" id="PF17919"/>
    </source>
</evidence>
<feature type="region of interest" description="Disordered" evidence="1">
    <location>
        <begin position="237"/>
        <end position="269"/>
    </location>
</feature>
<feature type="domain" description="RNase H type-1" evidence="2">
    <location>
        <begin position="295"/>
        <end position="400"/>
    </location>
</feature>
<name>A0A6P6UCR6_COFAR</name>
<dbReference type="InterPro" id="IPR036397">
    <property type="entry name" value="RNaseH_sf"/>
</dbReference>
<evidence type="ECO:0000313" key="5">
    <source>
        <dbReference type="RefSeq" id="XP_027088595.2"/>
    </source>
</evidence>
<reference evidence="4" key="1">
    <citation type="journal article" date="2025" name="Foods">
        <title>Unveiling the Microbial Signatures of Arabica Coffee Cherries: Insights into Ripeness Specific Diversity, Functional Traits, and Implications for Quality and Safety.</title>
        <authorList>
            <consortium name="RefSeq"/>
            <person name="Tenea G.N."/>
            <person name="Cifuentes V."/>
            <person name="Reyes P."/>
            <person name="Cevallos-Vallejos M."/>
        </authorList>
    </citation>
    <scope>NUCLEOTIDE SEQUENCE [LARGE SCALE GENOMIC DNA]</scope>
</reference>
<proteinExistence type="predicted"/>
<gene>
    <name evidence="5" type="primary">LOC113709951</name>
</gene>
<organism evidence="4 5">
    <name type="scientific">Coffea arabica</name>
    <name type="common">Arabian coffee</name>
    <dbReference type="NCBI Taxonomy" id="13443"/>
    <lineage>
        <taxon>Eukaryota</taxon>
        <taxon>Viridiplantae</taxon>
        <taxon>Streptophyta</taxon>
        <taxon>Embryophyta</taxon>
        <taxon>Tracheophyta</taxon>
        <taxon>Spermatophyta</taxon>
        <taxon>Magnoliopsida</taxon>
        <taxon>eudicotyledons</taxon>
        <taxon>Gunneridae</taxon>
        <taxon>Pentapetalae</taxon>
        <taxon>asterids</taxon>
        <taxon>lamiids</taxon>
        <taxon>Gentianales</taxon>
        <taxon>Rubiaceae</taxon>
        <taxon>Ixoroideae</taxon>
        <taxon>Gardenieae complex</taxon>
        <taxon>Bertiereae - Coffeeae clade</taxon>
        <taxon>Coffeeae</taxon>
        <taxon>Coffea</taxon>
    </lineage>
</organism>
<dbReference type="Pfam" id="PF13456">
    <property type="entry name" value="RVT_3"/>
    <property type="match status" value="1"/>
</dbReference>
<feature type="compositionally biased region" description="Low complexity" evidence="1">
    <location>
        <begin position="511"/>
        <end position="523"/>
    </location>
</feature>
<feature type="compositionally biased region" description="Basic and acidic residues" evidence="1">
    <location>
        <begin position="247"/>
        <end position="257"/>
    </location>
</feature>
<reference evidence="5" key="2">
    <citation type="submission" date="2025-08" db="UniProtKB">
        <authorList>
            <consortium name="RefSeq"/>
        </authorList>
    </citation>
    <scope>IDENTIFICATION</scope>
    <source>
        <tissue evidence="5">Leaves</tissue>
    </source>
</reference>
<dbReference type="InterPro" id="IPR012337">
    <property type="entry name" value="RNaseH-like_sf"/>
</dbReference>
<keyword evidence="4" id="KW-1185">Reference proteome</keyword>